<sequence>MTAMLESMKTISWSLIPDTGSHLFMRDGLLMRNKSRMFGPLVGNWTDCISPRSFSKDKKVSLISLRYWLPVMVFDDQLISCRLTSPPIQMVELLYLEQMSLMIEHRDMAYSMPLLGLEVCSGSLMFVLSIDVLLRLDEIFEVSRLVSNRVLEKFRMPHFQHVPDEFDDSRDLKTIVFISIHLAWYHKFSCHMLLLAVSRPNYGNKGNFEALKEPIDKCFIEAKEQAYQSVLNVLSTRVQEQNSAISTVLNTGISIFDINSPPSGEARTKLAKEANNINEEYTLKLRKFTADMRHKSRSDKESPRGPNRDSNERSTPYSRNERRDKTPKNRS</sequence>
<evidence type="ECO:0000256" key="1">
    <source>
        <dbReference type="SAM" id="MobiDB-lite"/>
    </source>
</evidence>
<dbReference type="OrthoDB" id="6169180at2759"/>
<dbReference type="GO" id="GO:0008728">
    <property type="term" value="F:GTP diphosphokinase activity"/>
    <property type="evidence" value="ECO:0007669"/>
    <property type="project" value="UniProtKB-EC"/>
</dbReference>
<evidence type="ECO:0000313" key="3">
    <source>
        <dbReference type="Proteomes" id="UP000507470"/>
    </source>
</evidence>
<reference evidence="2 3" key="1">
    <citation type="submission" date="2020-06" db="EMBL/GenBank/DDBJ databases">
        <authorList>
            <person name="Li R."/>
            <person name="Bekaert M."/>
        </authorList>
    </citation>
    <scope>NUCLEOTIDE SEQUENCE [LARGE SCALE GENOMIC DNA]</scope>
    <source>
        <strain evidence="3">wild</strain>
    </source>
</reference>
<proteinExistence type="predicted"/>
<feature type="region of interest" description="Disordered" evidence="1">
    <location>
        <begin position="288"/>
        <end position="331"/>
    </location>
</feature>
<dbReference type="EC" id="2.7.6.5" evidence="2"/>
<organism evidence="2 3">
    <name type="scientific">Mytilus coruscus</name>
    <name type="common">Sea mussel</name>
    <dbReference type="NCBI Taxonomy" id="42192"/>
    <lineage>
        <taxon>Eukaryota</taxon>
        <taxon>Metazoa</taxon>
        <taxon>Spiralia</taxon>
        <taxon>Lophotrochozoa</taxon>
        <taxon>Mollusca</taxon>
        <taxon>Bivalvia</taxon>
        <taxon>Autobranchia</taxon>
        <taxon>Pteriomorphia</taxon>
        <taxon>Mytilida</taxon>
        <taxon>Mytiloidea</taxon>
        <taxon>Mytilidae</taxon>
        <taxon>Mytilinae</taxon>
        <taxon>Mytilus</taxon>
    </lineage>
</organism>
<evidence type="ECO:0000313" key="2">
    <source>
        <dbReference type="EMBL" id="CAC5381839.1"/>
    </source>
</evidence>
<dbReference type="AlphaFoldDB" id="A0A6J8BGQ5"/>
<keyword evidence="3" id="KW-1185">Reference proteome</keyword>
<name>A0A6J8BGQ5_MYTCO</name>
<dbReference type="EMBL" id="CACVKT020003131">
    <property type="protein sequence ID" value="CAC5381839.1"/>
    <property type="molecule type" value="Genomic_DNA"/>
</dbReference>
<feature type="compositionally biased region" description="Basic and acidic residues" evidence="1">
    <location>
        <begin position="319"/>
        <end position="331"/>
    </location>
</feature>
<protein>
    <submittedName>
        <fullName evidence="2">RelA</fullName>
        <ecNumber evidence="2">2.7.6.5</ecNumber>
    </submittedName>
</protein>
<keyword evidence="2" id="KW-0808">Transferase</keyword>
<feature type="compositionally biased region" description="Basic and acidic residues" evidence="1">
    <location>
        <begin position="288"/>
        <end position="312"/>
    </location>
</feature>
<accession>A0A6J8BGQ5</accession>
<dbReference type="Proteomes" id="UP000507470">
    <property type="component" value="Unassembled WGS sequence"/>
</dbReference>
<gene>
    <name evidence="2" type="ORF">MCOR_17703</name>
</gene>